<sequence>MRSLSIVIPALNEAENLPTVMATVPYRDLAEAGWEVEVIVVDNASTDDTADVARSLGARVVSQPLRGYGNAYQAGFDAAQGDVIATGDADCTYPFDALPHLLHIMDARRVEFMTTNRLGVENRSAMKPSHTVANHALSALSRALFRNGLRDSQSGMWVFQRHVWAAIDVRSPGMAFSQEIKNAATRAGFRCLEVPIEYRVRGGQVKLNALPDGVANLRQLFEHKVRDNRFRTTPSRMVPLAEMARANVAAERAAEAAERAVAAVEQLSEKTAAVFERETSGADAYEAEPADVPELSDGSGLRKAYGTSAIFEASAPFDPEKPATDLLHDEIDEITESFDLDASAADSTAPGVSRSAKPSVSSAESFGETTIASLPGQRTADEVPLEMA</sequence>
<feature type="coiled-coil region" evidence="2">
    <location>
        <begin position="240"/>
        <end position="270"/>
    </location>
</feature>
<dbReference type="InterPro" id="IPR029044">
    <property type="entry name" value="Nucleotide-diphossugar_trans"/>
</dbReference>
<dbReference type="PANTHER" id="PTHR48090">
    <property type="entry name" value="UNDECAPRENYL-PHOSPHATE 4-DEOXY-4-FORMAMIDO-L-ARABINOSE TRANSFERASE-RELATED"/>
    <property type="match status" value="1"/>
</dbReference>
<dbReference type="Proteomes" id="UP001183824">
    <property type="component" value="Unassembled WGS sequence"/>
</dbReference>
<feature type="region of interest" description="Disordered" evidence="3">
    <location>
        <begin position="343"/>
        <end position="388"/>
    </location>
</feature>
<evidence type="ECO:0000256" key="2">
    <source>
        <dbReference type="SAM" id="Coils"/>
    </source>
</evidence>
<dbReference type="RefSeq" id="WP_311719282.1">
    <property type="nucleotide sequence ID" value="NZ_JAVREZ010000021.1"/>
</dbReference>
<dbReference type="Gene3D" id="3.90.550.10">
    <property type="entry name" value="Spore Coat Polysaccharide Biosynthesis Protein SpsA, Chain A"/>
    <property type="match status" value="1"/>
</dbReference>
<evidence type="ECO:0000256" key="3">
    <source>
        <dbReference type="SAM" id="MobiDB-lite"/>
    </source>
</evidence>
<dbReference type="SUPFAM" id="SSF53448">
    <property type="entry name" value="Nucleotide-diphospho-sugar transferases"/>
    <property type="match status" value="1"/>
</dbReference>
<keyword evidence="2" id="KW-0175">Coiled coil</keyword>
<feature type="compositionally biased region" description="Polar residues" evidence="3">
    <location>
        <begin position="356"/>
        <end position="372"/>
    </location>
</feature>
<dbReference type="InterPro" id="IPR001173">
    <property type="entry name" value="Glyco_trans_2-like"/>
</dbReference>
<dbReference type="InterPro" id="IPR050256">
    <property type="entry name" value="Glycosyltransferase_2"/>
</dbReference>
<dbReference type="Pfam" id="PF00535">
    <property type="entry name" value="Glycos_transf_2"/>
    <property type="match status" value="1"/>
</dbReference>
<proteinExistence type="inferred from homology"/>
<feature type="domain" description="Glycosyltransferase 2-like" evidence="4">
    <location>
        <begin position="5"/>
        <end position="151"/>
    </location>
</feature>
<dbReference type="EMBL" id="JAVREZ010000021">
    <property type="protein sequence ID" value="MDT0486566.1"/>
    <property type="molecule type" value="Genomic_DNA"/>
</dbReference>
<reference evidence="6" key="1">
    <citation type="submission" date="2023-07" db="EMBL/GenBank/DDBJ databases">
        <title>30 novel species of actinomycetes from the DSMZ collection.</title>
        <authorList>
            <person name="Nouioui I."/>
        </authorList>
    </citation>
    <scope>NUCLEOTIDE SEQUENCE [LARGE SCALE GENOMIC DNA]</scope>
    <source>
        <strain evidence="6">DSM 41640</strain>
    </source>
</reference>
<evidence type="ECO:0000259" key="4">
    <source>
        <dbReference type="Pfam" id="PF00535"/>
    </source>
</evidence>
<keyword evidence="6" id="KW-1185">Reference proteome</keyword>
<dbReference type="PANTHER" id="PTHR48090:SF7">
    <property type="entry name" value="RFBJ PROTEIN"/>
    <property type="match status" value="1"/>
</dbReference>
<comment type="caution">
    <text evidence="5">The sequence shown here is derived from an EMBL/GenBank/DDBJ whole genome shotgun (WGS) entry which is preliminary data.</text>
</comment>
<dbReference type="CDD" id="cd04179">
    <property type="entry name" value="DPM_DPG-synthase_like"/>
    <property type="match status" value="1"/>
</dbReference>
<protein>
    <submittedName>
        <fullName evidence="5">Glycosyltransferase family 2 protein</fullName>
    </submittedName>
</protein>
<comment type="similarity">
    <text evidence="1">Belongs to the glycosyltransferase 2 family.</text>
</comment>
<accession>A0ABU2VLT2</accession>
<evidence type="ECO:0000313" key="5">
    <source>
        <dbReference type="EMBL" id="MDT0486566.1"/>
    </source>
</evidence>
<organism evidence="5 6">
    <name type="scientific">Streptomyces doebereineriae</name>
    <dbReference type="NCBI Taxonomy" id="3075528"/>
    <lineage>
        <taxon>Bacteria</taxon>
        <taxon>Bacillati</taxon>
        <taxon>Actinomycetota</taxon>
        <taxon>Actinomycetes</taxon>
        <taxon>Kitasatosporales</taxon>
        <taxon>Streptomycetaceae</taxon>
        <taxon>Streptomyces</taxon>
    </lineage>
</organism>
<gene>
    <name evidence="5" type="ORF">RNB18_41510</name>
</gene>
<evidence type="ECO:0000256" key="1">
    <source>
        <dbReference type="ARBA" id="ARBA00006739"/>
    </source>
</evidence>
<evidence type="ECO:0000313" key="6">
    <source>
        <dbReference type="Proteomes" id="UP001183824"/>
    </source>
</evidence>
<name>A0ABU2VLT2_9ACTN</name>